<dbReference type="PANTHER" id="PTHR47891">
    <property type="entry name" value="TRANSPORTER-RELATED"/>
    <property type="match status" value="1"/>
</dbReference>
<name>A0AAW8TXW4_9ENTE</name>
<protein>
    <submittedName>
        <fullName evidence="8">Magnesium transporter CorA family protein</fullName>
    </submittedName>
</protein>
<dbReference type="SUPFAM" id="SSF143865">
    <property type="entry name" value="CorA soluble domain-like"/>
    <property type="match status" value="1"/>
</dbReference>
<evidence type="ECO:0000313" key="9">
    <source>
        <dbReference type="Proteomes" id="UP001256711"/>
    </source>
</evidence>
<evidence type="ECO:0000313" key="8">
    <source>
        <dbReference type="EMBL" id="MDT2808907.1"/>
    </source>
</evidence>
<dbReference type="AlphaFoldDB" id="A0AAW8TXW4"/>
<evidence type="ECO:0000256" key="4">
    <source>
        <dbReference type="ARBA" id="ARBA00022989"/>
    </source>
</evidence>
<comment type="subcellular location">
    <subcellularLocation>
        <location evidence="1">Membrane</location>
        <topology evidence="1">Multi-pass membrane protein</topology>
    </subcellularLocation>
</comment>
<evidence type="ECO:0000256" key="5">
    <source>
        <dbReference type="ARBA" id="ARBA00023136"/>
    </source>
</evidence>
<sequence>MILRFSITKDGIISANEELCNWLVIQEASTTELTQIVKKYQLPHDLFIGGDDAEEITHYEKMPNGKLGELTILSLMNLNTDQELPIEKRLEPLIFVFAQELTITFVGDNSHFIDDFLKQHAQKITNKERLCAYIIKMTYTHYLKELKHIKKEIDALDEAARTTTKNEELFRLADTQRTMVYLDNTLQGQKETLNYLWGETDFPDQLDEPNLLYNIRLRQAHAEERVLIYRDLLETIGGLFNDMMSNNLNHLMKYLDSAALVISVPALISGIWGMNTGGLPGKGTKLGFFFVIILGVILTLLTGLHLKRKDYTKTE</sequence>
<reference evidence="8" key="1">
    <citation type="submission" date="2023-03" db="EMBL/GenBank/DDBJ databases">
        <authorList>
            <person name="Shen W."/>
            <person name="Cai J."/>
        </authorList>
    </citation>
    <scope>NUCLEOTIDE SEQUENCE</scope>
    <source>
        <strain evidence="8">B226-2</strain>
    </source>
</reference>
<dbReference type="GO" id="GO:0016020">
    <property type="term" value="C:membrane"/>
    <property type="evidence" value="ECO:0007669"/>
    <property type="project" value="UniProtKB-SubCell"/>
</dbReference>
<dbReference type="InterPro" id="IPR045863">
    <property type="entry name" value="CorA_TM1_TM2"/>
</dbReference>
<dbReference type="PANTHER" id="PTHR47891:SF2">
    <property type="entry name" value="MAGNESIUM AND COBALT TRANSPORTER"/>
    <property type="match status" value="1"/>
</dbReference>
<evidence type="ECO:0000256" key="2">
    <source>
        <dbReference type="ARBA" id="ARBA00009765"/>
    </source>
</evidence>
<dbReference type="EMBL" id="JARQBJ010000001">
    <property type="protein sequence ID" value="MDT2808907.1"/>
    <property type="molecule type" value="Genomic_DNA"/>
</dbReference>
<dbReference type="InterPro" id="IPR047199">
    <property type="entry name" value="CorA-like"/>
</dbReference>
<dbReference type="InterPro" id="IPR002523">
    <property type="entry name" value="MgTranspt_CorA/ZnTranspt_ZntB"/>
</dbReference>
<feature type="transmembrane region" description="Helical" evidence="7">
    <location>
        <begin position="286"/>
        <end position="306"/>
    </location>
</feature>
<evidence type="ECO:0000256" key="1">
    <source>
        <dbReference type="ARBA" id="ARBA00004141"/>
    </source>
</evidence>
<dbReference type="CDD" id="cd12827">
    <property type="entry name" value="EcCorA_ZntB-like_u2"/>
    <property type="match status" value="1"/>
</dbReference>
<accession>A0AAW8TXW4</accession>
<dbReference type="Gene3D" id="1.20.58.340">
    <property type="entry name" value="Magnesium transport protein CorA, transmembrane region"/>
    <property type="match status" value="2"/>
</dbReference>
<keyword evidence="5 7" id="KW-0472">Membrane</keyword>
<comment type="caution">
    <text evidence="8">The sequence shown here is derived from an EMBL/GenBank/DDBJ whole genome shotgun (WGS) entry which is preliminary data.</text>
</comment>
<keyword evidence="6" id="KW-0175">Coiled coil</keyword>
<feature type="coiled-coil region" evidence="6">
    <location>
        <begin position="139"/>
        <end position="166"/>
    </location>
</feature>
<dbReference type="InterPro" id="IPR045861">
    <property type="entry name" value="CorA_cytoplasmic_dom"/>
</dbReference>
<evidence type="ECO:0000256" key="7">
    <source>
        <dbReference type="SAM" id="Phobius"/>
    </source>
</evidence>
<organism evidence="8 9">
    <name type="scientific">Enterococcus asini</name>
    <dbReference type="NCBI Taxonomy" id="57732"/>
    <lineage>
        <taxon>Bacteria</taxon>
        <taxon>Bacillati</taxon>
        <taxon>Bacillota</taxon>
        <taxon>Bacilli</taxon>
        <taxon>Lactobacillales</taxon>
        <taxon>Enterococcaceae</taxon>
        <taxon>Enterococcus</taxon>
    </lineage>
</organism>
<comment type="similarity">
    <text evidence="2">Belongs to the CorA metal ion transporter (MIT) (TC 1.A.35) family.</text>
</comment>
<dbReference type="RefSeq" id="WP_311834776.1">
    <property type="nucleotide sequence ID" value="NZ_JARQBJ010000001.1"/>
</dbReference>
<feature type="transmembrane region" description="Helical" evidence="7">
    <location>
        <begin position="254"/>
        <end position="274"/>
    </location>
</feature>
<keyword evidence="4 7" id="KW-1133">Transmembrane helix</keyword>
<evidence type="ECO:0000256" key="3">
    <source>
        <dbReference type="ARBA" id="ARBA00022692"/>
    </source>
</evidence>
<dbReference type="Proteomes" id="UP001256711">
    <property type="component" value="Unassembled WGS sequence"/>
</dbReference>
<keyword evidence="3 7" id="KW-0812">Transmembrane</keyword>
<dbReference type="SUPFAM" id="SSF144083">
    <property type="entry name" value="Magnesium transport protein CorA, transmembrane region"/>
    <property type="match status" value="1"/>
</dbReference>
<gene>
    <name evidence="8" type="ORF">P7H43_00125</name>
</gene>
<dbReference type="GO" id="GO:0046873">
    <property type="term" value="F:metal ion transmembrane transporter activity"/>
    <property type="evidence" value="ECO:0007669"/>
    <property type="project" value="InterPro"/>
</dbReference>
<proteinExistence type="inferred from homology"/>
<evidence type="ECO:0000256" key="6">
    <source>
        <dbReference type="SAM" id="Coils"/>
    </source>
</evidence>
<dbReference type="Pfam" id="PF01544">
    <property type="entry name" value="CorA"/>
    <property type="match status" value="1"/>
</dbReference>